<evidence type="ECO:0000256" key="3">
    <source>
        <dbReference type="SAM" id="MobiDB-lite"/>
    </source>
</evidence>
<comment type="similarity">
    <text evidence="1">Belongs to the ACBP family.</text>
</comment>
<dbReference type="InterPro" id="IPR014352">
    <property type="entry name" value="FERM/acyl-CoA-bd_prot_sf"/>
</dbReference>
<dbReference type="InterPro" id="IPR035984">
    <property type="entry name" value="Acyl-CoA-binding_sf"/>
</dbReference>
<keyword evidence="6" id="KW-1185">Reference proteome</keyword>
<proteinExistence type="inferred from homology"/>
<dbReference type="Gene3D" id="1.20.80.10">
    <property type="match status" value="1"/>
</dbReference>
<dbReference type="SUPFAM" id="SSF47027">
    <property type="entry name" value="Acyl-CoA binding protein"/>
    <property type="match status" value="1"/>
</dbReference>
<sequence>MLDQTLLALLGLMQEEFKEYADKAKPLPPTTKDADKLVLLAALYKQATIGSINTSQSIDPGFFSPSGRTKRMHGKQLKGRPRGSNC</sequence>
<feature type="region of interest" description="Disordered" evidence="3">
    <location>
        <begin position="60"/>
        <end position="86"/>
    </location>
</feature>
<accession>A0AAW1YI40</accession>
<evidence type="ECO:0000313" key="5">
    <source>
        <dbReference type="EMBL" id="KAK9948056.1"/>
    </source>
</evidence>
<organism evidence="5 6">
    <name type="scientific">Rubus argutus</name>
    <name type="common">Southern blackberry</name>
    <dbReference type="NCBI Taxonomy" id="59490"/>
    <lineage>
        <taxon>Eukaryota</taxon>
        <taxon>Viridiplantae</taxon>
        <taxon>Streptophyta</taxon>
        <taxon>Embryophyta</taxon>
        <taxon>Tracheophyta</taxon>
        <taxon>Spermatophyta</taxon>
        <taxon>Magnoliopsida</taxon>
        <taxon>eudicotyledons</taxon>
        <taxon>Gunneridae</taxon>
        <taxon>Pentapetalae</taxon>
        <taxon>rosids</taxon>
        <taxon>fabids</taxon>
        <taxon>Rosales</taxon>
        <taxon>Rosaceae</taxon>
        <taxon>Rosoideae</taxon>
        <taxon>Rosoideae incertae sedis</taxon>
        <taxon>Rubus</taxon>
    </lineage>
</organism>
<dbReference type="PROSITE" id="PS51228">
    <property type="entry name" value="ACB_2"/>
    <property type="match status" value="1"/>
</dbReference>
<reference evidence="5 6" key="1">
    <citation type="journal article" date="2023" name="G3 (Bethesda)">
        <title>A chromosome-length genome assembly and annotation of blackberry (Rubus argutus, cv. 'Hillquist').</title>
        <authorList>
            <person name="Bruna T."/>
            <person name="Aryal R."/>
            <person name="Dudchenko O."/>
            <person name="Sargent D.J."/>
            <person name="Mead D."/>
            <person name="Buti M."/>
            <person name="Cavallini A."/>
            <person name="Hytonen T."/>
            <person name="Andres J."/>
            <person name="Pham M."/>
            <person name="Weisz D."/>
            <person name="Mascagni F."/>
            <person name="Usai G."/>
            <person name="Natali L."/>
            <person name="Bassil N."/>
            <person name="Fernandez G.E."/>
            <person name="Lomsadze A."/>
            <person name="Armour M."/>
            <person name="Olukolu B."/>
            <person name="Poorten T."/>
            <person name="Britton C."/>
            <person name="Davik J."/>
            <person name="Ashrafi H."/>
            <person name="Aiden E.L."/>
            <person name="Borodovsky M."/>
            <person name="Worthington M."/>
        </authorList>
    </citation>
    <scope>NUCLEOTIDE SEQUENCE [LARGE SCALE GENOMIC DNA]</scope>
    <source>
        <strain evidence="5">PI 553951</strain>
    </source>
</reference>
<name>A0AAW1YI40_RUBAR</name>
<evidence type="ECO:0000256" key="1">
    <source>
        <dbReference type="ARBA" id="ARBA00005567"/>
    </source>
</evidence>
<evidence type="ECO:0000259" key="4">
    <source>
        <dbReference type="PROSITE" id="PS51228"/>
    </source>
</evidence>
<evidence type="ECO:0000256" key="2">
    <source>
        <dbReference type="ARBA" id="ARBA00023121"/>
    </source>
</evidence>
<gene>
    <name evidence="5" type="ORF">M0R45_003645</name>
</gene>
<evidence type="ECO:0000313" key="6">
    <source>
        <dbReference type="Proteomes" id="UP001457282"/>
    </source>
</evidence>
<dbReference type="AlphaFoldDB" id="A0AAW1YI40"/>
<protein>
    <recommendedName>
        <fullName evidence="4">ACB domain-containing protein</fullName>
    </recommendedName>
</protein>
<dbReference type="InterPro" id="IPR000582">
    <property type="entry name" value="Acyl-CoA-binding_protein"/>
</dbReference>
<feature type="compositionally biased region" description="Basic residues" evidence="3">
    <location>
        <begin position="68"/>
        <end position="86"/>
    </location>
</feature>
<dbReference type="Pfam" id="PF00887">
    <property type="entry name" value="ACBP"/>
    <property type="match status" value="1"/>
</dbReference>
<dbReference type="Proteomes" id="UP001457282">
    <property type="component" value="Unassembled WGS sequence"/>
</dbReference>
<feature type="domain" description="ACB" evidence="4">
    <location>
        <begin position="13"/>
        <end position="86"/>
    </location>
</feature>
<comment type="caution">
    <text evidence="5">The sequence shown here is derived from an EMBL/GenBank/DDBJ whole genome shotgun (WGS) entry which is preliminary data.</text>
</comment>
<keyword evidence="2" id="KW-0446">Lipid-binding</keyword>
<dbReference type="GO" id="GO:0000062">
    <property type="term" value="F:fatty-acyl-CoA binding"/>
    <property type="evidence" value="ECO:0007669"/>
    <property type="project" value="InterPro"/>
</dbReference>
<dbReference type="EMBL" id="JBEDUW010000001">
    <property type="protein sequence ID" value="KAK9948056.1"/>
    <property type="molecule type" value="Genomic_DNA"/>
</dbReference>
<dbReference type="PRINTS" id="PR00689">
    <property type="entry name" value="ACOABINDINGP"/>
</dbReference>